<comment type="similarity">
    <text evidence="6">Belongs to the WD repeat WDR12/YTM1 family.</text>
</comment>
<dbReference type="GO" id="GO:0000466">
    <property type="term" value="P:maturation of 5.8S rRNA from tricistronic rRNA transcript (SSU-rRNA, 5.8S rRNA, LSU-rRNA)"/>
    <property type="evidence" value="ECO:0007669"/>
    <property type="project" value="UniProtKB-UniRule"/>
</dbReference>
<evidence type="ECO:0000256" key="3">
    <source>
        <dbReference type="ARBA" id="ARBA00022574"/>
    </source>
</evidence>
<dbReference type="GO" id="GO:0000463">
    <property type="term" value="P:maturation of LSU-rRNA from tricistronic rRNA transcript (SSU-rRNA, 5.8S rRNA, LSU-rRNA)"/>
    <property type="evidence" value="ECO:0007669"/>
    <property type="project" value="UniProtKB-UniRule"/>
</dbReference>
<evidence type="ECO:0000313" key="10">
    <source>
        <dbReference type="Proteomes" id="UP000013776"/>
    </source>
</evidence>
<accession>R4XE83</accession>
<keyword evidence="2 6" id="KW-0698">rRNA processing</keyword>
<organism evidence="9 10">
    <name type="scientific">Taphrina deformans (strain PYCC 5710 / ATCC 11124 / CBS 356.35 / IMI 108563 / JCM 9778 / NBRC 8474)</name>
    <name type="common">Peach leaf curl fungus</name>
    <name type="synonym">Lalaria deformans</name>
    <dbReference type="NCBI Taxonomy" id="1097556"/>
    <lineage>
        <taxon>Eukaryota</taxon>
        <taxon>Fungi</taxon>
        <taxon>Dikarya</taxon>
        <taxon>Ascomycota</taxon>
        <taxon>Taphrinomycotina</taxon>
        <taxon>Taphrinomycetes</taxon>
        <taxon>Taphrinales</taxon>
        <taxon>Taphrinaceae</taxon>
        <taxon>Taphrina</taxon>
    </lineage>
</organism>
<evidence type="ECO:0000256" key="7">
    <source>
        <dbReference type="PROSITE-ProRule" id="PRU00221"/>
    </source>
</evidence>
<dbReference type="Gene3D" id="2.130.10.10">
    <property type="entry name" value="YVTN repeat-like/Quinoprotein amine dehydrogenase"/>
    <property type="match status" value="1"/>
</dbReference>
<feature type="domain" description="NLE" evidence="8">
    <location>
        <begin position="16"/>
        <end position="78"/>
    </location>
</feature>
<keyword evidence="4" id="KW-0677">Repeat</keyword>
<evidence type="ECO:0000259" key="8">
    <source>
        <dbReference type="Pfam" id="PF08154"/>
    </source>
</evidence>
<dbReference type="GO" id="GO:0030687">
    <property type="term" value="C:preribosome, large subunit precursor"/>
    <property type="evidence" value="ECO:0007669"/>
    <property type="project" value="UniProtKB-UniRule"/>
</dbReference>
<dbReference type="SUPFAM" id="SSF50978">
    <property type="entry name" value="WD40 repeat-like"/>
    <property type="match status" value="1"/>
</dbReference>
<keyword evidence="10" id="KW-1185">Reference proteome</keyword>
<comment type="subunit">
    <text evidence="6">Component of the NOP7 complex, composed of ERB1, NOP7 and YTM1. Within the NOP7 complex ERB1 appears to interact directly with NOP7 and YTM1. The NOP7 complex also associates with the 66S pre-ribosome.</text>
</comment>
<feature type="repeat" description="WD" evidence="7">
    <location>
        <begin position="341"/>
        <end position="383"/>
    </location>
</feature>
<dbReference type="PROSITE" id="PS50294">
    <property type="entry name" value="WD_REPEATS_REGION"/>
    <property type="match status" value="3"/>
</dbReference>
<evidence type="ECO:0000256" key="4">
    <source>
        <dbReference type="ARBA" id="ARBA00022737"/>
    </source>
</evidence>
<evidence type="ECO:0000256" key="5">
    <source>
        <dbReference type="ARBA" id="ARBA00023242"/>
    </source>
</evidence>
<dbReference type="InterPro" id="IPR036322">
    <property type="entry name" value="WD40_repeat_dom_sf"/>
</dbReference>
<dbReference type="STRING" id="1097556.R4XE83"/>
<evidence type="ECO:0000313" key="9">
    <source>
        <dbReference type="EMBL" id="CCG81667.1"/>
    </source>
</evidence>
<comment type="subcellular location">
    <subcellularLocation>
        <location evidence="6">Nucleus</location>
        <location evidence="6">Nucleolus</location>
    </subcellularLocation>
    <subcellularLocation>
        <location evidence="6">Nucleus</location>
        <location evidence="6">Nucleoplasm</location>
    </subcellularLocation>
</comment>
<evidence type="ECO:0000256" key="6">
    <source>
        <dbReference type="HAMAP-Rule" id="MF_03029"/>
    </source>
</evidence>
<sequence length="442" mass="47902">MDSAIATETPAGSGSVQVRFTTKETSLEIESRPLLVPTSLKRYGLSEIVNHLLETEAPIPFSFLIEGELLGTSVEEYLTRRGLSSETTLEVEYIRSILPPSFLASYPHDDWISGIALTTDARIVTGSYDSVLRVWDRSQNCTGTGAGHSSAVKAIALHDRQLVSASMDRTLRLWSRDEEEGKGNGDLACLAELRGHKTSVESCDFYETGVVSGSADGILGIWDTTDALAAPFTSERQNRRKRVRGSGVGVLRPRQLHPIHTGQVSRVAYNPADRSTVYSAGWDHTLVTTDLTTLLPLSTVTTPTPLFSLLPVPHLSAVLSGGQRNIQIHDLRSTSLTRSTLSGHTSFVSSLAAAPHQEYLFASASFDGEVRVWDLRNEKSLYAIKRHQAPIATTKSQKTGSNKVMAVAWGEIGIVSGGEDCLLQINRGVDQPDKTGTGSSKI</sequence>
<dbReference type="PANTHER" id="PTHR19855:SF11">
    <property type="entry name" value="RIBOSOME BIOGENESIS PROTEIN WDR12"/>
    <property type="match status" value="1"/>
</dbReference>
<dbReference type="Pfam" id="PF08154">
    <property type="entry name" value="NLE"/>
    <property type="match status" value="1"/>
</dbReference>
<comment type="caution">
    <text evidence="9">The sequence shown here is derived from an EMBL/GenBank/DDBJ whole genome shotgun (WGS) entry which is preliminary data.</text>
</comment>
<evidence type="ECO:0000256" key="2">
    <source>
        <dbReference type="ARBA" id="ARBA00022552"/>
    </source>
</evidence>
<proteinExistence type="inferred from homology"/>
<dbReference type="AlphaFoldDB" id="R4XE83"/>
<comment type="function">
    <text evidence="6">Component of the NOP7 complex, which is required for maturation of the 25S and 5.8S ribosomal RNAs and formation of the 60S ribosome.</text>
</comment>
<name>R4XE83_TAPDE</name>
<feature type="repeat" description="WD" evidence="7">
    <location>
        <begin position="145"/>
        <end position="175"/>
    </location>
</feature>
<dbReference type="Proteomes" id="UP000013776">
    <property type="component" value="Unassembled WGS sequence"/>
</dbReference>
<dbReference type="InterPro" id="IPR012972">
    <property type="entry name" value="NLE"/>
</dbReference>
<dbReference type="HAMAP" id="MF_03029">
    <property type="entry name" value="WDR12"/>
    <property type="match status" value="1"/>
</dbReference>
<dbReference type="eggNOG" id="KOG0313">
    <property type="taxonomic scope" value="Eukaryota"/>
</dbReference>
<keyword evidence="5 6" id="KW-0539">Nucleus</keyword>
<gene>
    <name evidence="6" type="primary">YTM1</name>
    <name evidence="9" type="ORF">TAPDE_001482</name>
</gene>
<protein>
    <recommendedName>
        <fullName evidence="6">Ribosome biogenesis protein YTM1</fullName>
    </recommendedName>
</protein>
<dbReference type="OrthoDB" id="10251381at2759"/>
<dbReference type="InterPro" id="IPR001680">
    <property type="entry name" value="WD40_rpt"/>
</dbReference>
<dbReference type="EMBL" id="CAHR02000054">
    <property type="protein sequence ID" value="CCG81667.1"/>
    <property type="molecule type" value="Genomic_DNA"/>
</dbReference>
<dbReference type="PROSITE" id="PS50082">
    <property type="entry name" value="WD_REPEATS_2"/>
    <property type="match status" value="4"/>
</dbReference>
<dbReference type="GO" id="GO:0070545">
    <property type="term" value="C:PeBoW complex"/>
    <property type="evidence" value="ECO:0007669"/>
    <property type="project" value="TreeGrafter"/>
</dbReference>
<dbReference type="InterPro" id="IPR015943">
    <property type="entry name" value="WD40/YVTN_repeat-like_dom_sf"/>
</dbReference>
<dbReference type="GO" id="GO:0043021">
    <property type="term" value="F:ribonucleoprotein complex binding"/>
    <property type="evidence" value="ECO:0007669"/>
    <property type="project" value="UniProtKB-UniRule"/>
</dbReference>
<keyword evidence="1 6" id="KW-0690">Ribosome biogenesis</keyword>
<dbReference type="Pfam" id="PF00400">
    <property type="entry name" value="WD40"/>
    <property type="match status" value="4"/>
</dbReference>
<feature type="repeat" description="WD" evidence="7">
    <location>
        <begin position="193"/>
        <end position="223"/>
    </location>
</feature>
<dbReference type="InterPro" id="IPR028599">
    <property type="entry name" value="WDR12/Ytm1"/>
</dbReference>
<dbReference type="PANTHER" id="PTHR19855">
    <property type="entry name" value="WD40 REPEAT PROTEIN 12, 37"/>
    <property type="match status" value="1"/>
</dbReference>
<feature type="repeat" description="WD" evidence="7">
    <location>
        <begin position="105"/>
        <end position="136"/>
    </location>
</feature>
<keyword evidence="3 7" id="KW-0853">WD repeat</keyword>
<dbReference type="PRINTS" id="PR00320">
    <property type="entry name" value="GPROTEINBRPT"/>
</dbReference>
<evidence type="ECO:0000256" key="1">
    <source>
        <dbReference type="ARBA" id="ARBA00022517"/>
    </source>
</evidence>
<dbReference type="InterPro" id="IPR020472">
    <property type="entry name" value="WD40_PAC1"/>
</dbReference>
<dbReference type="SMART" id="SM00320">
    <property type="entry name" value="WD40"/>
    <property type="match status" value="6"/>
</dbReference>
<dbReference type="VEuPathDB" id="FungiDB:TAPDE_001482"/>
<reference evidence="9 10" key="1">
    <citation type="journal article" date="2013" name="MBio">
        <title>Genome sequencing of the plant pathogen Taphrina deformans, the causal agent of peach leaf curl.</title>
        <authorList>
            <person name="Cisse O.H."/>
            <person name="Almeida J.M.G.C.F."/>
            <person name="Fonseca A."/>
            <person name="Kumar A.A."/>
            <person name="Salojaervi J."/>
            <person name="Overmyer K."/>
            <person name="Hauser P.M."/>
            <person name="Pagni M."/>
        </authorList>
    </citation>
    <scope>NUCLEOTIDE SEQUENCE [LARGE SCALE GENOMIC DNA]</scope>
    <source>
        <strain evidence="10">PYCC 5710 / ATCC 11124 / CBS 356.35 / IMI 108563 / JCM 9778 / NBRC 8474</strain>
    </source>
</reference>
<dbReference type="GO" id="GO:0005654">
    <property type="term" value="C:nucleoplasm"/>
    <property type="evidence" value="ECO:0007669"/>
    <property type="project" value="UniProtKB-SubCell"/>
</dbReference>